<evidence type="ECO:0000259" key="4">
    <source>
        <dbReference type="Pfam" id="PF01361"/>
    </source>
</evidence>
<dbReference type="InterPro" id="IPR018191">
    <property type="entry name" value="4-OT"/>
</dbReference>
<organism evidence="5 6">
    <name type="scientific">Paenibacillus dokdonensis</name>
    <dbReference type="NCBI Taxonomy" id="2567944"/>
    <lineage>
        <taxon>Bacteria</taxon>
        <taxon>Bacillati</taxon>
        <taxon>Bacillota</taxon>
        <taxon>Bacilli</taxon>
        <taxon>Bacillales</taxon>
        <taxon>Paenibacillaceae</taxon>
        <taxon>Paenibacillus</taxon>
    </lineage>
</organism>
<dbReference type="Pfam" id="PF01361">
    <property type="entry name" value="Tautomerase"/>
    <property type="match status" value="1"/>
</dbReference>
<dbReference type="SUPFAM" id="SSF55331">
    <property type="entry name" value="Tautomerase/MIF"/>
    <property type="match status" value="1"/>
</dbReference>
<dbReference type="NCBIfam" id="NF002524">
    <property type="entry name" value="PRK01964.1"/>
    <property type="match status" value="1"/>
</dbReference>
<dbReference type="Proteomes" id="UP001344632">
    <property type="component" value="Unassembled WGS sequence"/>
</dbReference>
<dbReference type="InterPro" id="IPR004370">
    <property type="entry name" value="4-OT-like_dom"/>
</dbReference>
<accession>A0ABU6GH71</accession>
<sequence>MRCHVYDERNLPMPIVNIQIMEGRSAEQVSSLIARVTEAVSEELNSPRERIRVLVTEIPKTHWGIAGIPVSETMTDDDINRK</sequence>
<proteinExistence type="inferred from homology"/>
<comment type="caution">
    <text evidence="5">The sequence shown here is derived from an EMBL/GenBank/DDBJ whole genome shotgun (WGS) entry which is preliminary data.</text>
</comment>
<evidence type="ECO:0000256" key="1">
    <source>
        <dbReference type="ARBA" id="ARBA00006723"/>
    </source>
</evidence>
<keyword evidence="6" id="KW-1185">Reference proteome</keyword>
<keyword evidence="5" id="KW-0687">Ribonucleoprotein</keyword>
<keyword evidence="5" id="KW-0689">Ribosomal protein</keyword>
<comment type="similarity">
    <text evidence="1 3">Belongs to the 4-oxalocrotonate tautomerase family.</text>
</comment>
<evidence type="ECO:0000256" key="2">
    <source>
        <dbReference type="ARBA" id="ARBA00023235"/>
    </source>
</evidence>
<protein>
    <recommendedName>
        <fullName evidence="3">Tautomerase</fullName>
        <ecNumber evidence="3">5.3.2.-</ecNumber>
    </recommendedName>
</protein>
<dbReference type="GO" id="GO:0016853">
    <property type="term" value="F:isomerase activity"/>
    <property type="evidence" value="ECO:0007669"/>
    <property type="project" value="UniProtKB-KW"/>
</dbReference>
<evidence type="ECO:0000256" key="3">
    <source>
        <dbReference type="RuleBase" id="RU362032"/>
    </source>
</evidence>
<dbReference type="GO" id="GO:0005840">
    <property type="term" value="C:ribosome"/>
    <property type="evidence" value="ECO:0007669"/>
    <property type="project" value="UniProtKB-KW"/>
</dbReference>
<dbReference type="PANTHER" id="PTHR35530">
    <property type="entry name" value="TAUTOMERASE-RELATED"/>
    <property type="match status" value="1"/>
</dbReference>
<dbReference type="NCBIfam" id="TIGR00013">
    <property type="entry name" value="taut"/>
    <property type="match status" value="1"/>
</dbReference>
<dbReference type="NCBIfam" id="NF002571">
    <property type="entry name" value="PRK02220.1"/>
    <property type="match status" value="1"/>
</dbReference>
<gene>
    <name evidence="5" type="ORF">P4H66_01100</name>
</gene>
<keyword evidence="2 3" id="KW-0413">Isomerase</keyword>
<dbReference type="PANTHER" id="PTHR35530:SF1">
    <property type="entry name" value="2-HYDROXYMUCONATE TAUTOMERASE"/>
    <property type="match status" value="1"/>
</dbReference>
<dbReference type="EC" id="5.3.2.-" evidence="3"/>
<reference evidence="5 6" key="1">
    <citation type="submission" date="2023-03" db="EMBL/GenBank/DDBJ databases">
        <title>Bacillus Genome Sequencing.</title>
        <authorList>
            <person name="Dunlap C."/>
        </authorList>
    </citation>
    <scope>NUCLEOTIDE SEQUENCE [LARGE SCALE GENOMIC DNA]</scope>
    <source>
        <strain evidence="5 6">BD-525</strain>
    </source>
</reference>
<dbReference type="Gene3D" id="3.30.429.10">
    <property type="entry name" value="Macrophage Migration Inhibitory Factor"/>
    <property type="match status" value="1"/>
</dbReference>
<dbReference type="InterPro" id="IPR014347">
    <property type="entry name" value="Tautomerase/MIF_sf"/>
</dbReference>
<dbReference type="CDD" id="cd00491">
    <property type="entry name" value="4Oxalocrotonate_Tautomerase"/>
    <property type="match status" value="1"/>
</dbReference>
<feature type="domain" description="4-oxalocrotonate tautomerase-like" evidence="4">
    <location>
        <begin position="14"/>
        <end position="70"/>
    </location>
</feature>
<evidence type="ECO:0000313" key="6">
    <source>
        <dbReference type="Proteomes" id="UP001344632"/>
    </source>
</evidence>
<evidence type="ECO:0000313" key="5">
    <source>
        <dbReference type="EMBL" id="MEC0238467.1"/>
    </source>
</evidence>
<name>A0ABU6GH71_9BACL</name>
<dbReference type="EMBL" id="JARLKZ010000002">
    <property type="protein sequence ID" value="MEC0238467.1"/>
    <property type="molecule type" value="Genomic_DNA"/>
</dbReference>